<evidence type="ECO:0000313" key="3">
    <source>
        <dbReference type="Proteomes" id="UP001220962"/>
    </source>
</evidence>
<evidence type="ECO:0000313" key="1">
    <source>
        <dbReference type="EMBL" id="WDH83955.1"/>
    </source>
</evidence>
<gene>
    <name evidence="1" type="ORF">PUW23_06995</name>
    <name evidence="2" type="ORF">PUW25_06520</name>
</gene>
<accession>A0AAX3N5E7</accession>
<name>A0AAX3N5E7_9BACL</name>
<dbReference type="EMBL" id="CP118108">
    <property type="protein sequence ID" value="WDI03607.1"/>
    <property type="molecule type" value="Genomic_DNA"/>
</dbReference>
<evidence type="ECO:0000313" key="4">
    <source>
        <dbReference type="Proteomes" id="UP001221519"/>
    </source>
</evidence>
<sequence length="101" mass="12064">MRKYAFVDIEDEGEVKKVMVYEADQVVYVFTYITVENLPCTQDFWFETLIEAEEYCEDRFGVLEWIQIEDPRQEDPHDLIPTQHESIQIIPSSCRKLGERK</sequence>
<dbReference type="Proteomes" id="UP001220962">
    <property type="component" value="Chromosome"/>
</dbReference>
<evidence type="ECO:0000313" key="2">
    <source>
        <dbReference type="EMBL" id="WDI03607.1"/>
    </source>
</evidence>
<dbReference type="RefSeq" id="WP_047912047.1">
    <property type="nucleotide sequence ID" value="NZ_CP118101.1"/>
</dbReference>
<dbReference type="AlphaFoldDB" id="A0AAX3N5E7"/>
<organism evidence="1 3">
    <name type="scientific">Paenibacillus urinalis</name>
    <dbReference type="NCBI Taxonomy" id="521520"/>
    <lineage>
        <taxon>Bacteria</taxon>
        <taxon>Bacillati</taxon>
        <taxon>Bacillota</taxon>
        <taxon>Bacilli</taxon>
        <taxon>Bacillales</taxon>
        <taxon>Paenibacillaceae</taxon>
        <taxon>Paenibacillus</taxon>
    </lineage>
</organism>
<dbReference type="EMBL" id="CP118101">
    <property type="protein sequence ID" value="WDH83955.1"/>
    <property type="molecule type" value="Genomic_DNA"/>
</dbReference>
<dbReference type="Proteomes" id="UP001221519">
    <property type="component" value="Chromosome"/>
</dbReference>
<protein>
    <submittedName>
        <fullName evidence="1">Uncharacterized protein</fullName>
    </submittedName>
</protein>
<reference evidence="1 4" key="1">
    <citation type="submission" date="2023-02" db="EMBL/GenBank/DDBJ databases">
        <title>Pathogen: clinical or host-associated sample.</title>
        <authorList>
            <person name="Hergert J."/>
            <person name="Casey R."/>
            <person name="Wagner J."/>
            <person name="Young E.L."/>
            <person name="Oakeson K.F."/>
        </authorList>
    </citation>
    <scope>NUCLEOTIDE SEQUENCE</scope>
    <source>
        <strain evidence="2 4">2022CK-00829</strain>
        <strain evidence="1">2022CK-00830</strain>
    </source>
</reference>
<keyword evidence="4" id="KW-1185">Reference proteome</keyword>
<proteinExistence type="predicted"/>